<dbReference type="SUPFAM" id="SSF57802">
    <property type="entry name" value="Rubredoxin-like"/>
    <property type="match status" value="1"/>
</dbReference>
<dbReference type="Proteomes" id="UP001589595">
    <property type="component" value="Unassembled WGS sequence"/>
</dbReference>
<dbReference type="Pfam" id="PF23455">
    <property type="entry name" value="DUF7129"/>
    <property type="match status" value="1"/>
</dbReference>
<dbReference type="NCBIfam" id="NF033497">
    <property type="entry name" value="rubre_like_arch"/>
    <property type="match status" value="1"/>
</dbReference>
<dbReference type="InterPro" id="IPR055553">
    <property type="entry name" value="DUF7129"/>
</dbReference>
<sequence length="49" mass="5226">MPTNEIDPYSPSEGVFECLGCGARTRTNSHPGTCPECDGAVRNIAVSRE</sequence>
<dbReference type="RefSeq" id="WP_222922465.1">
    <property type="nucleotide sequence ID" value="NZ_CP082286.1"/>
</dbReference>
<organism evidence="2 3">
    <name type="scientific">Halobaculum roseum</name>
    <dbReference type="NCBI Taxonomy" id="2175149"/>
    <lineage>
        <taxon>Archaea</taxon>
        <taxon>Methanobacteriati</taxon>
        <taxon>Methanobacteriota</taxon>
        <taxon>Stenosarchaea group</taxon>
        <taxon>Halobacteria</taxon>
        <taxon>Halobacteriales</taxon>
        <taxon>Haloferacaceae</taxon>
        <taxon>Halobaculum</taxon>
    </lineage>
</organism>
<comment type="caution">
    <text evidence="2">The sequence shown here is derived from an EMBL/GenBank/DDBJ whole genome shotgun (WGS) entry which is preliminary data.</text>
</comment>
<dbReference type="AlphaFoldDB" id="A0ABD5MNH6"/>
<keyword evidence="3" id="KW-1185">Reference proteome</keyword>
<reference evidence="2" key="1">
    <citation type="submission" date="2024-09" db="EMBL/GenBank/DDBJ databases">
        <authorList>
            <person name="Sun Q."/>
        </authorList>
    </citation>
    <scope>NUCLEOTIDE SEQUENCE [LARGE SCALE GENOMIC DNA]</scope>
    <source>
        <strain evidence="2">JCM 31273</strain>
    </source>
</reference>
<dbReference type="EMBL" id="JBHMAJ010000003">
    <property type="protein sequence ID" value="MFB9823487.1"/>
    <property type="molecule type" value="Genomic_DNA"/>
</dbReference>
<proteinExistence type="predicted"/>
<dbReference type="GeneID" id="67209754"/>
<gene>
    <name evidence="2" type="ORF">ACFFOL_04720</name>
</gene>
<feature type="domain" description="DUF7129" evidence="1">
    <location>
        <begin position="5"/>
        <end position="49"/>
    </location>
</feature>
<evidence type="ECO:0000313" key="2">
    <source>
        <dbReference type="EMBL" id="MFB9823487.1"/>
    </source>
</evidence>
<evidence type="ECO:0000259" key="1">
    <source>
        <dbReference type="Pfam" id="PF23455"/>
    </source>
</evidence>
<name>A0ABD5MNH6_9EURY</name>
<evidence type="ECO:0000313" key="3">
    <source>
        <dbReference type="Proteomes" id="UP001589595"/>
    </source>
</evidence>
<protein>
    <submittedName>
        <fullName evidence="2">Rubrerythrin-like domain-containing protein</fullName>
    </submittedName>
</protein>
<accession>A0ABD5MNH6</accession>